<keyword evidence="1" id="KW-0472">Membrane</keyword>
<dbReference type="InterPro" id="IPR009781">
    <property type="entry name" value="DUF1345"/>
</dbReference>
<proteinExistence type="predicted"/>
<dbReference type="AlphaFoldDB" id="A0A3N4S6H3"/>
<dbReference type="EMBL" id="RKQG01000001">
    <property type="protein sequence ID" value="RPE36157.1"/>
    <property type="molecule type" value="Genomic_DNA"/>
</dbReference>
<dbReference type="Pfam" id="PF07077">
    <property type="entry name" value="DUF1345"/>
    <property type="match status" value="1"/>
</dbReference>
<feature type="transmembrane region" description="Helical" evidence="1">
    <location>
        <begin position="93"/>
        <end position="119"/>
    </location>
</feature>
<keyword evidence="1" id="KW-0812">Transmembrane</keyword>
<organism evidence="2 3">
    <name type="scientific">Kitasatospora cineracea</name>
    <dbReference type="NCBI Taxonomy" id="88074"/>
    <lineage>
        <taxon>Bacteria</taxon>
        <taxon>Bacillati</taxon>
        <taxon>Actinomycetota</taxon>
        <taxon>Actinomycetes</taxon>
        <taxon>Kitasatosporales</taxon>
        <taxon>Streptomycetaceae</taxon>
        <taxon>Kitasatospora</taxon>
    </lineage>
</organism>
<protein>
    <submittedName>
        <fullName evidence="2">Membrane protein</fullName>
    </submittedName>
</protein>
<feature type="transmembrane region" description="Helical" evidence="1">
    <location>
        <begin position="20"/>
        <end position="37"/>
    </location>
</feature>
<keyword evidence="1" id="KW-1133">Transmembrane helix</keyword>
<evidence type="ECO:0000313" key="3">
    <source>
        <dbReference type="Proteomes" id="UP000266906"/>
    </source>
</evidence>
<evidence type="ECO:0000256" key="1">
    <source>
        <dbReference type="SAM" id="Phobius"/>
    </source>
</evidence>
<keyword evidence="3" id="KW-1185">Reference proteome</keyword>
<feature type="transmembrane region" description="Helical" evidence="1">
    <location>
        <begin position="207"/>
        <end position="229"/>
    </location>
</feature>
<dbReference type="Gene3D" id="1.10.287.70">
    <property type="match status" value="1"/>
</dbReference>
<evidence type="ECO:0000313" key="2">
    <source>
        <dbReference type="EMBL" id="RPE36157.1"/>
    </source>
</evidence>
<feature type="transmembrane region" description="Helical" evidence="1">
    <location>
        <begin position="49"/>
        <end position="72"/>
    </location>
</feature>
<name>A0A3N4S6H3_9ACTN</name>
<sequence>MPERAPRRTGDRWLSERRRAAVSLVLAAGTVCLLAGIDARWDRMSAADVAAFGLLSYLVPYLVLTAFTFSTAPAERIRTWARRGARGTVLQRYVLGTAPGPGVSLFIAVGALLVAVVWFPGHISSALPTAARGVTALVLVVVAWVSVVVAFAVAFHADDLAEGGRALDFPGGREPVWGDYVYFALSVMTTFGTTDVTVRSRAMRRTVAANAVIAFAFNTVTVASVVSALNTTG</sequence>
<reference evidence="2 3" key="1">
    <citation type="submission" date="2018-11" db="EMBL/GenBank/DDBJ databases">
        <title>Sequencing the genomes of 1000 actinobacteria strains.</title>
        <authorList>
            <person name="Klenk H.-P."/>
        </authorList>
    </citation>
    <scope>NUCLEOTIDE SEQUENCE [LARGE SCALE GENOMIC DNA]</scope>
    <source>
        <strain evidence="2 3">DSM 44781</strain>
    </source>
</reference>
<dbReference type="Proteomes" id="UP000266906">
    <property type="component" value="Unassembled WGS sequence"/>
</dbReference>
<comment type="caution">
    <text evidence="2">The sequence shown here is derived from an EMBL/GenBank/DDBJ whole genome shotgun (WGS) entry which is preliminary data.</text>
</comment>
<accession>A0A3N4S6H3</accession>
<gene>
    <name evidence="2" type="ORF">EDD38_4524</name>
</gene>
<feature type="transmembrane region" description="Helical" evidence="1">
    <location>
        <begin position="131"/>
        <end position="155"/>
    </location>
</feature>